<evidence type="ECO:0000313" key="7">
    <source>
        <dbReference type="EMBL" id="PTX49399.1"/>
    </source>
</evidence>
<evidence type="ECO:0000259" key="6">
    <source>
        <dbReference type="Pfam" id="PF17806"/>
    </source>
</evidence>
<dbReference type="InterPro" id="IPR041117">
    <property type="entry name" value="SoxA_A3"/>
</dbReference>
<keyword evidence="8" id="KW-1185">Reference proteome</keyword>
<proteinExistence type="inferred from homology"/>
<feature type="domain" description="SoxA A3" evidence="6">
    <location>
        <begin position="471"/>
        <end position="553"/>
    </location>
</feature>
<dbReference type="AlphaFoldDB" id="A0A2T6AZY3"/>
<evidence type="ECO:0000259" key="4">
    <source>
        <dbReference type="Pfam" id="PF07992"/>
    </source>
</evidence>
<dbReference type="Gene3D" id="3.30.1360.120">
    <property type="entry name" value="Probable tRNA modification gtpase trme, domain 1"/>
    <property type="match status" value="1"/>
</dbReference>
<feature type="domain" description="GCVT N-terminal" evidence="3">
    <location>
        <begin position="571"/>
        <end position="830"/>
    </location>
</feature>
<dbReference type="Pfam" id="PF07992">
    <property type="entry name" value="Pyr_redox_2"/>
    <property type="match status" value="1"/>
</dbReference>
<comment type="caution">
    <text evidence="7">The sequence shown here is derived from an EMBL/GenBank/DDBJ whole genome shotgun (WGS) entry which is preliminary data.</text>
</comment>
<evidence type="ECO:0000256" key="1">
    <source>
        <dbReference type="ARBA" id="ARBA00008609"/>
    </source>
</evidence>
<dbReference type="SUPFAM" id="SSF101790">
    <property type="entry name" value="Aminomethyltransferase beta-barrel domain"/>
    <property type="match status" value="1"/>
</dbReference>
<reference evidence="7 8" key="1">
    <citation type="submission" date="2018-04" db="EMBL/GenBank/DDBJ databases">
        <title>Genomic Encyclopedia of Archaeal and Bacterial Type Strains, Phase II (KMG-II): from individual species to whole genera.</title>
        <authorList>
            <person name="Goeker M."/>
        </authorList>
    </citation>
    <scope>NUCLEOTIDE SEQUENCE [LARGE SCALE GENOMIC DNA]</scope>
    <source>
        <strain evidence="7 8">DSM 21823</strain>
    </source>
</reference>
<name>A0A2T6AZY3_9RHOB</name>
<dbReference type="Pfam" id="PF08669">
    <property type="entry name" value="GCV_T_C"/>
    <property type="match status" value="1"/>
</dbReference>
<dbReference type="InterPro" id="IPR006222">
    <property type="entry name" value="GCVT_N"/>
</dbReference>
<dbReference type="InterPro" id="IPR028896">
    <property type="entry name" value="GcvT/YgfZ/DmdA"/>
</dbReference>
<dbReference type="InterPro" id="IPR013977">
    <property type="entry name" value="GcvT_C"/>
</dbReference>
<dbReference type="SUPFAM" id="SSF103025">
    <property type="entry name" value="Folate-binding domain"/>
    <property type="match status" value="1"/>
</dbReference>
<feature type="domain" description="FAD/NAD(P)-binding" evidence="4">
    <location>
        <begin position="167"/>
        <end position="407"/>
    </location>
</feature>
<dbReference type="SUPFAM" id="SSF51905">
    <property type="entry name" value="FAD/NAD(P)-binding domain"/>
    <property type="match status" value="1"/>
</dbReference>
<dbReference type="PANTHER" id="PTHR43757:SF2">
    <property type="entry name" value="AMINOMETHYLTRANSFERASE, MITOCHONDRIAL"/>
    <property type="match status" value="1"/>
</dbReference>
<dbReference type="InterPro" id="IPR036188">
    <property type="entry name" value="FAD/NAD-bd_sf"/>
</dbReference>
<dbReference type="PRINTS" id="PR00368">
    <property type="entry name" value="FADPNR"/>
</dbReference>
<sequence>MTARRLPRGGEIDRTRPLRFTFDGQAVSGFHGDTLASALLASGQPVLGRSFKYRRPRGLFGAGVEEPNIYADVTGDGQFRPNQRVTTEPAIEGLDLRAVNASPTARNDRTGFIDLCARFIPSGFYYKTFMWPDWHLFEPRIRAMAGLGRVETGQTGPSGDQINHFCDVVVVGAGPVGIAAALALARRGDEVMLVDEGSRIGGSLLYRDARIDGVPGADWLPAASAELAALGVRVLTRTTAFGIYDHGLIALNQRREAGRPDTLWRVRPDRIVLAAGAIERPLPFAQNDLPGILSAQAGLAYLRRFAVLPGARLVIATNNSTGAEVAGAMAAAGASVTLIDRRPQATGPDTVDLRAGRSLRRAFGRGQVTGVELDDGTRLDCDGVLVSGGFTASIHLFAQARGKLAWDDRRLTFLPGAEVPGLTVIGAAAGHFTLADGLAALPAALGLSSAPVAESAPYDITPAWPEPGRKDRVWVDYQHDVTAKDVELAARENFVSVEHLKRYTTLGMATDQGKTSNLNGLALMGQITGRTIPEVGTTTYRPPFTPVPYASFAGPRGASRMNPVRRLALETQHRAAGAVLAEYGGWLRPVHYGRDETAILTEARMARQAVGLFDASPLGKIEVIGPDAAEFLDFIYYNTMSTVKSGHCRYGFILSESGVVFDDGVLVRLDVDRFVVSCSSSHTAGVHALLEEWRQDRFPRKAIFIHNATAETATITVSGPRARDTIVAAGIAADLSDAAFPHMTSRWLAAEALRLTRVSFTGDRSYEISVRQDRAAALWDRLAEAAARHGGGPAGIEAIMILRAEKGFIVIGKDSDGMTRPMDLGVSGPLRTKKAEFIGRRSLFQDEAQRPDRNQLVGLLPADGQGLLPVGGHGLDLSGPVPRSIGYITSSSPGAAVDHPVALGLIERGASRHGEEIVIQHLGQRRRARICAPCFLDPKGDRLNA</sequence>
<dbReference type="Gene3D" id="3.10.20.440">
    <property type="entry name" value="2Fe-2S iron-sulphur cluster binding domain, sarcosine oxidase, alpha subunit, N-terminal domain"/>
    <property type="match status" value="1"/>
</dbReference>
<organism evidence="7 8">
    <name type="scientific">Gemmobacter caeni</name>
    <dbReference type="NCBI Taxonomy" id="589035"/>
    <lineage>
        <taxon>Bacteria</taxon>
        <taxon>Pseudomonadati</taxon>
        <taxon>Pseudomonadota</taxon>
        <taxon>Alphaproteobacteria</taxon>
        <taxon>Rhodobacterales</taxon>
        <taxon>Paracoccaceae</taxon>
        <taxon>Gemmobacter</taxon>
    </lineage>
</organism>
<dbReference type="Pfam" id="PF17806">
    <property type="entry name" value="SO_alpha_A3"/>
    <property type="match status" value="1"/>
</dbReference>
<dbReference type="InterPro" id="IPR042204">
    <property type="entry name" value="2Fe-2S-bd_N"/>
</dbReference>
<dbReference type="InterPro" id="IPR027266">
    <property type="entry name" value="TrmE/GcvT-like"/>
</dbReference>
<dbReference type="Pfam" id="PF01571">
    <property type="entry name" value="GCV_T"/>
    <property type="match status" value="1"/>
</dbReference>
<dbReference type="RefSeq" id="WP_108129061.1">
    <property type="nucleotide sequence ID" value="NZ_QBKP01000007.1"/>
</dbReference>
<dbReference type="EMBL" id="QBKP01000007">
    <property type="protein sequence ID" value="PTX49399.1"/>
    <property type="molecule type" value="Genomic_DNA"/>
</dbReference>
<protein>
    <submittedName>
        <fullName evidence="7">Heterotetrameric sarcosine oxidase alpha subunit</fullName>
    </submittedName>
</protein>
<evidence type="ECO:0000259" key="5">
    <source>
        <dbReference type="Pfam" id="PF08669"/>
    </source>
</evidence>
<dbReference type="GO" id="GO:0016491">
    <property type="term" value="F:oxidoreductase activity"/>
    <property type="evidence" value="ECO:0007669"/>
    <property type="project" value="UniProtKB-KW"/>
</dbReference>
<dbReference type="InterPro" id="IPR029043">
    <property type="entry name" value="GcvT/YgfZ_C"/>
</dbReference>
<comment type="similarity">
    <text evidence="1">Belongs to the GcvT family.</text>
</comment>
<dbReference type="Gene3D" id="3.50.50.60">
    <property type="entry name" value="FAD/NAD(P)-binding domain"/>
    <property type="match status" value="1"/>
</dbReference>
<accession>A0A2T6AZY3</accession>
<dbReference type="PANTHER" id="PTHR43757">
    <property type="entry name" value="AMINOMETHYLTRANSFERASE"/>
    <property type="match status" value="1"/>
</dbReference>
<evidence type="ECO:0000256" key="2">
    <source>
        <dbReference type="ARBA" id="ARBA00023002"/>
    </source>
</evidence>
<evidence type="ECO:0000313" key="8">
    <source>
        <dbReference type="Proteomes" id="UP000244224"/>
    </source>
</evidence>
<feature type="domain" description="Aminomethyltransferase C-terminal" evidence="5">
    <location>
        <begin position="855"/>
        <end position="937"/>
    </location>
</feature>
<gene>
    <name evidence="7" type="ORF">C8N34_10746</name>
</gene>
<dbReference type="Pfam" id="PF13510">
    <property type="entry name" value="Fer2_4"/>
    <property type="match status" value="1"/>
</dbReference>
<dbReference type="Proteomes" id="UP000244224">
    <property type="component" value="Unassembled WGS sequence"/>
</dbReference>
<dbReference type="PRINTS" id="PR00411">
    <property type="entry name" value="PNDRDTASEI"/>
</dbReference>
<keyword evidence="2" id="KW-0560">Oxidoreductase</keyword>
<dbReference type="OrthoDB" id="5287468at2"/>
<dbReference type="InterPro" id="IPR023753">
    <property type="entry name" value="FAD/NAD-binding_dom"/>
</dbReference>
<evidence type="ECO:0000259" key="3">
    <source>
        <dbReference type="Pfam" id="PF01571"/>
    </source>
</evidence>